<dbReference type="Proteomes" id="UP001642520">
    <property type="component" value="Unassembled WGS sequence"/>
</dbReference>
<evidence type="ECO:0000256" key="2">
    <source>
        <dbReference type="ARBA" id="ARBA00023128"/>
    </source>
</evidence>
<dbReference type="PANTHER" id="PTHR46811">
    <property type="entry name" value="COILED-COIL-HELIX-COILED-COIL-HELIX DOMAIN-CONTAINING PROTEIN 7"/>
    <property type="match status" value="1"/>
</dbReference>
<keyword evidence="2" id="KW-0496">Mitochondrion</keyword>
<dbReference type="EMBL" id="CAXAJV020001292">
    <property type="protein sequence ID" value="CAL7942166.1"/>
    <property type="molecule type" value="Genomic_DNA"/>
</dbReference>
<evidence type="ECO:0000256" key="3">
    <source>
        <dbReference type="ARBA" id="ARBA00023157"/>
    </source>
</evidence>
<dbReference type="SUPFAM" id="SSF47072">
    <property type="entry name" value="Cysteine alpha-hairpin motif"/>
    <property type="match status" value="1"/>
</dbReference>
<accession>A0ABP1NR95</accession>
<organism evidence="6 7">
    <name type="scientific">Xylocopa violacea</name>
    <name type="common">Violet carpenter bee</name>
    <name type="synonym">Apis violacea</name>
    <dbReference type="NCBI Taxonomy" id="135666"/>
    <lineage>
        <taxon>Eukaryota</taxon>
        <taxon>Metazoa</taxon>
        <taxon>Ecdysozoa</taxon>
        <taxon>Arthropoda</taxon>
        <taxon>Hexapoda</taxon>
        <taxon>Insecta</taxon>
        <taxon>Pterygota</taxon>
        <taxon>Neoptera</taxon>
        <taxon>Endopterygota</taxon>
        <taxon>Hymenoptera</taxon>
        <taxon>Apocrita</taxon>
        <taxon>Aculeata</taxon>
        <taxon>Apoidea</taxon>
        <taxon>Anthophila</taxon>
        <taxon>Apidae</taxon>
        <taxon>Xylocopa</taxon>
        <taxon>Xylocopa</taxon>
    </lineage>
</organism>
<sequence>MNISKMNDREQQMIEARKLRKKDQELNNPCFKEQNLSQKCLETNQYDYIKCDPYFENYRTCKKFWGMIMSRRKWEGTTPIVPLPEEREKIKAEYLYSRRT</sequence>
<reference evidence="6 7" key="1">
    <citation type="submission" date="2024-08" db="EMBL/GenBank/DDBJ databases">
        <authorList>
            <person name="Will J Nash"/>
            <person name="Angela Man"/>
            <person name="Seanna McTaggart"/>
            <person name="Kendall Baker"/>
            <person name="Tom Barker"/>
            <person name="Leah Catchpole"/>
            <person name="Alex Durrant"/>
            <person name="Karim Gharbi"/>
            <person name="Naomi Irish"/>
            <person name="Gemy Kaithakottil"/>
            <person name="Debby Ku"/>
            <person name="Aaliyah Providence"/>
            <person name="Felix Shaw"/>
            <person name="David Swarbreck"/>
            <person name="Chris Watkins"/>
            <person name="Ann M. McCartney"/>
            <person name="Giulio Formenti"/>
            <person name="Alice Mouton"/>
            <person name="Noel Vella"/>
            <person name="Bjorn M von Reumont"/>
            <person name="Adriana Vella"/>
            <person name="Wilfried Haerty"/>
        </authorList>
    </citation>
    <scope>NUCLEOTIDE SEQUENCE [LARGE SCALE GENOMIC DNA]</scope>
</reference>
<evidence type="ECO:0000256" key="4">
    <source>
        <dbReference type="ARBA" id="ARBA00038205"/>
    </source>
</evidence>
<name>A0ABP1NR95_XYLVO</name>
<gene>
    <name evidence="6" type="ORF">XYLVIOL_LOCUS5413</name>
</gene>
<proteinExistence type="inferred from homology"/>
<dbReference type="Gene3D" id="1.10.287.1130">
    <property type="entry name" value="CytochromE C oxidase copper chaperone"/>
    <property type="match status" value="1"/>
</dbReference>
<dbReference type="InterPro" id="IPR009069">
    <property type="entry name" value="Cys_alpha_HP_mot_SF"/>
</dbReference>
<comment type="caution">
    <text evidence="6">The sequence shown here is derived from an EMBL/GenBank/DDBJ whole genome shotgun (WGS) entry which is preliminary data.</text>
</comment>
<dbReference type="PROSITE" id="PS51808">
    <property type="entry name" value="CHCH"/>
    <property type="match status" value="1"/>
</dbReference>
<evidence type="ECO:0000256" key="1">
    <source>
        <dbReference type="ARBA" id="ARBA00004569"/>
    </source>
</evidence>
<comment type="similarity">
    <text evidence="4">Belongs to the CHCHD7 family.</text>
</comment>
<comment type="subcellular location">
    <subcellularLocation>
        <location evidence="1">Mitochondrion intermembrane space</location>
    </subcellularLocation>
</comment>
<keyword evidence="7" id="KW-1185">Reference proteome</keyword>
<keyword evidence="3" id="KW-1015">Disulfide bond</keyword>
<evidence type="ECO:0000313" key="6">
    <source>
        <dbReference type="EMBL" id="CAL7942166.1"/>
    </source>
</evidence>
<dbReference type="PANTHER" id="PTHR46811:SF1">
    <property type="entry name" value="COILED-COIL-HELIX-COILED-COIL-HELIX DOMAIN-CONTAINING PROTEIN 7"/>
    <property type="match status" value="1"/>
</dbReference>
<protein>
    <recommendedName>
        <fullName evidence="5">Coiled-coil-helix-coiled-coil-helix domain-containing protein 7</fullName>
    </recommendedName>
</protein>
<evidence type="ECO:0000256" key="5">
    <source>
        <dbReference type="ARBA" id="ARBA00039509"/>
    </source>
</evidence>
<evidence type="ECO:0000313" key="7">
    <source>
        <dbReference type="Proteomes" id="UP001642520"/>
    </source>
</evidence>
<dbReference type="InterPro" id="IPR051040">
    <property type="entry name" value="COX23"/>
</dbReference>